<accession>A0A1G9U2A3</accession>
<name>A0A1G9U2A3_9FIRM</name>
<evidence type="ECO:0000313" key="3">
    <source>
        <dbReference type="Proteomes" id="UP000199309"/>
    </source>
</evidence>
<evidence type="ECO:0000256" key="1">
    <source>
        <dbReference type="PIRNR" id="PIRNR009451"/>
    </source>
</evidence>
<keyword evidence="1" id="KW-0963">Cytoplasm</keyword>
<dbReference type="GO" id="GO:0006084">
    <property type="term" value="P:acetyl-CoA metabolic process"/>
    <property type="evidence" value="ECO:0007669"/>
    <property type="project" value="UniProtKB-UniRule"/>
</dbReference>
<protein>
    <recommendedName>
        <fullName evidence="1">Citrate lyase alpha chain</fullName>
        <shortName evidence="1">Citrase alpha chain</shortName>
        <ecNumber evidence="1">2.8.3.10</ecNumber>
        <ecNumber evidence="1">4.1.3.6</ecNumber>
    </recommendedName>
    <alternativeName>
        <fullName evidence="1">Citrate (pro-3S)-lyase alpha chain</fullName>
    </alternativeName>
    <alternativeName>
        <fullName evidence="1">Citrate CoA-transferase subunit</fullName>
    </alternativeName>
</protein>
<dbReference type="GO" id="GO:0005737">
    <property type="term" value="C:cytoplasm"/>
    <property type="evidence" value="ECO:0007669"/>
    <property type="project" value="UniProtKB-SubCell"/>
</dbReference>
<evidence type="ECO:0000313" key="2">
    <source>
        <dbReference type="EMBL" id="SDM53754.1"/>
    </source>
</evidence>
<dbReference type="PIRSF" id="PIRSF009451">
    <property type="entry name" value="Citrt_lyas_alpha"/>
    <property type="match status" value="1"/>
</dbReference>
<dbReference type="EMBL" id="FNHQ01000008">
    <property type="protein sequence ID" value="SDM53754.1"/>
    <property type="molecule type" value="Genomic_DNA"/>
</dbReference>
<dbReference type="Proteomes" id="UP000199309">
    <property type="component" value="Unassembled WGS sequence"/>
</dbReference>
<dbReference type="GO" id="GO:0008814">
    <property type="term" value="F:citrate CoA-transferase activity"/>
    <property type="evidence" value="ECO:0007669"/>
    <property type="project" value="UniProtKB-UniRule"/>
</dbReference>
<dbReference type="Pfam" id="PF04223">
    <property type="entry name" value="CitF"/>
    <property type="match status" value="1"/>
</dbReference>
<dbReference type="STRING" id="349095.SAMN05660299_01081"/>
<dbReference type="OrthoDB" id="9767643at2"/>
<keyword evidence="3" id="KW-1185">Reference proteome</keyword>
<reference evidence="2 3" key="1">
    <citation type="submission" date="2016-10" db="EMBL/GenBank/DDBJ databases">
        <authorList>
            <person name="de Groot N.N."/>
        </authorList>
    </citation>
    <scope>NUCLEOTIDE SEQUENCE [LARGE SCALE GENOMIC DNA]</scope>
    <source>
        <strain evidence="2 3">DSM 16981</strain>
    </source>
</reference>
<dbReference type="NCBIfam" id="TIGR01584">
    <property type="entry name" value="citF"/>
    <property type="match status" value="1"/>
</dbReference>
<sequence length="519" mass="56158">MKNAIGREIPETIRGIKKFRLYGGEFTDLPKHTGTARTIRISLPHTNKILSSIEEAIEKTGLKDGMTISFHHHLRNGDYLMQLVVRAIAKKGIKDITIASSSLSPCHDFLIDYIKEGTITALESSGLRGSLGKFICANPSILKKPVIIRSHGGRARAIEAGELHIDVAFMGVPTCDRRGNCTGRTGKSAFGSMGYAIIDAEYADQVVAITDNLQDTPVFPCSIPQSEIDYIVVVDAIGDPEGIASGAIRITKNPTQLVMARYAAEVMEKSGYLKNGFSMQMGSGGASLAVGMYLREKMKEKDIKGSFGVGGMTGIFVDMLHDGLFDAVYDAQTFDIPAIESIASNPNHIEISASTYANPWNSSPIVNDLDVVFLSATEVDVDFNINVITDSNDICMGASGGHSDTAAGAKMSVIMCPIIRGRLPMIRDHVQTVVTPGDSIDVIVTDRGIAVNPKRQDLLEKLTAAHLPVKTIQELQHIAYSLVGRPEEVKLSQDPADIVAVVEYRDGSIIDVIRKPIFD</sequence>
<comment type="catalytic activity">
    <reaction evidence="1">
        <text>citrate + acetyl-CoA = (3S)-citryl-CoA + acetate</text>
        <dbReference type="Rhea" id="RHEA:19405"/>
        <dbReference type="ChEBI" id="CHEBI:16947"/>
        <dbReference type="ChEBI" id="CHEBI:30089"/>
        <dbReference type="ChEBI" id="CHEBI:57288"/>
        <dbReference type="ChEBI" id="CHEBI:57321"/>
        <dbReference type="EC" id="2.8.3.10"/>
    </reaction>
</comment>
<proteinExistence type="predicted"/>
<dbReference type="RefSeq" id="WP_091648967.1">
    <property type="nucleotide sequence ID" value="NZ_FNHQ01000008.1"/>
</dbReference>
<dbReference type="GO" id="GO:0008815">
    <property type="term" value="F:citrate (pro-3S)-lyase activity"/>
    <property type="evidence" value="ECO:0007669"/>
    <property type="project" value="UniProtKB-UniRule"/>
</dbReference>
<comment type="subcellular location">
    <subcellularLocation>
        <location evidence="1">Cytoplasm</location>
    </subcellularLocation>
</comment>
<dbReference type="InterPro" id="IPR037171">
    <property type="entry name" value="NagB/RpiA_transferase-like"/>
</dbReference>
<comment type="catalytic activity">
    <reaction evidence="1">
        <text>citrate = oxaloacetate + acetate</text>
        <dbReference type="Rhea" id="RHEA:10760"/>
        <dbReference type="ChEBI" id="CHEBI:16452"/>
        <dbReference type="ChEBI" id="CHEBI:16947"/>
        <dbReference type="ChEBI" id="CHEBI:30089"/>
        <dbReference type="EC" id="4.1.3.6"/>
    </reaction>
</comment>
<keyword evidence="1 2" id="KW-0456">Lyase</keyword>
<dbReference type="InterPro" id="IPR006472">
    <property type="entry name" value="Citrate_lyase_asu"/>
</dbReference>
<keyword evidence="1 2" id="KW-0808">Transferase</keyword>
<organism evidence="2 3">
    <name type="scientific">Megasphaera paucivorans</name>
    <dbReference type="NCBI Taxonomy" id="349095"/>
    <lineage>
        <taxon>Bacteria</taxon>
        <taxon>Bacillati</taxon>
        <taxon>Bacillota</taxon>
        <taxon>Negativicutes</taxon>
        <taxon>Veillonellales</taxon>
        <taxon>Veillonellaceae</taxon>
        <taxon>Megasphaera</taxon>
    </lineage>
</organism>
<gene>
    <name evidence="2" type="ORF">SAMN05660299_01081</name>
</gene>
<dbReference type="SUPFAM" id="SSF100950">
    <property type="entry name" value="NagB/RpiA/CoA transferase-like"/>
    <property type="match status" value="2"/>
</dbReference>
<dbReference type="Gene3D" id="3.40.1080.10">
    <property type="entry name" value="Glutaconate Coenzyme A-transferase"/>
    <property type="match status" value="2"/>
</dbReference>
<dbReference type="PANTHER" id="PTHR40596">
    <property type="entry name" value="CITRATE LYASE ALPHA CHAIN"/>
    <property type="match status" value="1"/>
</dbReference>
<dbReference type="EC" id="4.1.3.6" evidence="1"/>
<dbReference type="PANTHER" id="PTHR40596:SF1">
    <property type="entry name" value="CITRATE LYASE ALPHA CHAIN"/>
    <property type="match status" value="1"/>
</dbReference>
<dbReference type="GO" id="GO:0009346">
    <property type="term" value="C:ATP-independent citrate lyase complex"/>
    <property type="evidence" value="ECO:0007669"/>
    <property type="project" value="UniProtKB-UniRule"/>
</dbReference>
<dbReference type="AlphaFoldDB" id="A0A1G9U2A3"/>
<dbReference type="EC" id="2.8.3.10" evidence="1"/>